<evidence type="ECO:0000313" key="10">
    <source>
        <dbReference type="Proteomes" id="UP000306825"/>
    </source>
</evidence>
<dbReference type="SUPFAM" id="SSF81891">
    <property type="entry name" value="Poly A polymerase C-terminal region-like"/>
    <property type="match status" value="1"/>
</dbReference>
<dbReference type="RefSeq" id="WP_138323133.1">
    <property type="nucleotide sequence ID" value="NZ_CP040463.1"/>
</dbReference>
<dbReference type="CDD" id="cd05398">
    <property type="entry name" value="NT_ClassII-CCAase"/>
    <property type="match status" value="1"/>
</dbReference>
<keyword evidence="6" id="KW-0460">Magnesium</keyword>
<keyword evidence="5" id="KW-0479">Metal-binding</keyword>
<evidence type="ECO:0000256" key="6">
    <source>
        <dbReference type="ARBA" id="ARBA00022842"/>
    </source>
</evidence>
<evidence type="ECO:0000256" key="3">
    <source>
        <dbReference type="ARBA" id="ARBA00022694"/>
    </source>
</evidence>
<sequence length="352" mass="42257">MKNSNPDLEFLKNFFAPFTKRVYLVGGCVRDEFLGITPNEFDLEVYDISPQKFDKLMKKLGAKGVGKSFFVYKWKNFDIALPRKETKIAKGHRGFEVEIIQDEKLASKRRDFTMNALMENIYTNEILDFWGGMKDIKNKIIRHIDDKTFIEDSLRVLRAMQFASRLHFKIHKKTIELCKKIDLNDLSKDRIYMEFEKMFKSKFLYYGFYYFIVLDIAKKLLNLEFNKKEFFHLAKLYKNNPIESFFLYHLIYYKNLNHEKVIKVLNLPNRLKKEIKIKKCPKIVTNRFLYGLALKYPLKTFSILNLNCCREWIIKNNLWDKKYKPKHIDPKNPRKSIIEEIRSYDKILIKKA</sequence>
<evidence type="ECO:0000256" key="4">
    <source>
        <dbReference type="ARBA" id="ARBA00022695"/>
    </source>
</evidence>
<dbReference type="EMBL" id="CP040463">
    <property type="protein sequence ID" value="QCT94291.1"/>
    <property type="molecule type" value="Genomic_DNA"/>
</dbReference>
<comment type="cofactor">
    <cofactor evidence="1">
        <name>Mg(2+)</name>
        <dbReference type="ChEBI" id="CHEBI:18420"/>
    </cofactor>
</comment>
<organism evidence="9 10">
    <name type="scientific">Caminibacter mediatlanticus TB-2</name>
    <dbReference type="NCBI Taxonomy" id="391592"/>
    <lineage>
        <taxon>Bacteria</taxon>
        <taxon>Pseudomonadati</taxon>
        <taxon>Campylobacterota</taxon>
        <taxon>Epsilonproteobacteria</taxon>
        <taxon>Nautiliales</taxon>
        <taxon>Nautiliaceae</taxon>
        <taxon>Caminibacter</taxon>
    </lineage>
</organism>
<evidence type="ECO:0000256" key="5">
    <source>
        <dbReference type="ARBA" id="ARBA00022723"/>
    </source>
</evidence>
<keyword evidence="7" id="KW-0694">RNA-binding</keyword>
<accession>A0ABX5V7T0</accession>
<feature type="domain" description="Poly A polymerase head" evidence="8">
    <location>
        <begin position="22"/>
        <end position="142"/>
    </location>
</feature>
<keyword evidence="4" id="KW-0548">Nucleotidyltransferase</keyword>
<reference evidence="9 10" key="1">
    <citation type="submission" date="2019-05" db="EMBL/GenBank/DDBJ databases">
        <title>A comparative analysis of the Nautiliaceae.</title>
        <authorList>
            <person name="Grosche A."/>
            <person name="Smedile F."/>
            <person name="Vetriani C."/>
        </authorList>
    </citation>
    <scope>NUCLEOTIDE SEQUENCE [LARGE SCALE GENOMIC DNA]</scope>
    <source>
        <strain evidence="9 10">TB-2</strain>
    </source>
</reference>
<gene>
    <name evidence="9" type="ORF">FE773_03575</name>
</gene>
<dbReference type="Gene3D" id="3.30.460.10">
    <property type="entry name" value="Beta Polymerase, domain 2"/>
    <property type="match status" value="1"/>
</dbReference>
<keyword evidence="3" id="KW-0819">tRNA processing</keyword>
<dbReference type="PANTHER" id="PTHR46173">
    <property type="entry name" value="CCA TRNA NUCLEOTIDYLTRANSFERASE 1, MITOCHONDRIAL"/>
    <property type="match status" value="1"/>
</dbReference>
<dbReference type="PANTHER" id="PTHR46173:SF1">
    <property type="entry name" value="CCA TRNA NUCLEOTIDYLTRANSFERASE 1, MITOCHONDRIAL"/>
    <property type="match status" value="1"/>
</dbReference>
<keyword evidence="2 7" id="KW-0808">Transferase</keyword>
<protein>
    <submittedName>
        <fullName evidence="9">CCA tRNA nucleotidyltransferase</fullName>
    </submittedName>
</protein>
<evidence type="ECO:0000256" key="7">
    <source>
        <dbReference type="RuleBase" id="RU003953"/>
    </source>
</evidence>
<keyword evidence="10" id="KW-1185">Reference proteome</keyword>
<dbReference type="SUPFAM" id="SSF81301">
    <property type="entry name" value="Nucleotidyltransferase"/>
    <property type="match status" value="1"/>
</dbReference>
<dbReference type="InterPro" id="IPR050264">
    <property type="entry name" value="Bact_CCA-adding_enz_type3_sf"/>
</dbReference>
<evidence type="ECO:0000256" key="1">
    <source>
        <dbReference type="ARBA" id="ARBA00001946"/>
    </source>
</evidence>
<proteinExistence type="inferred from homology"/>
<evidence type="ECO:0000256" key="2">
    <source>
        <dbReference type="ARBA" id="ARBA00022679"/>
    </source>
</evidence>
<dbReference type="InterPro" id="IPR043519">
    <property type="entry name" value="NT_sf"/>
</dbReference>
<evidence type="ECO:0000259" key="8">
    <source>
        <dbReference type="Pfam" id="PF01743"/>
    </source>
</evidence>
<comment type="similarity">
    <text evidence="7">Belongs to the tRNA nucleotidyltransferase/poly(A) polymerase family.</text>
</comment>
<dbReference type="InterPro" id="IPR002646">
    <property type="entry name" value="PolA_pol_head_dom"/>
</dbReference>
<dbReference type="Gene3D" id="1.10.3090.10">
    <property type="entry name" value="cca-adding enzyme, domain 2"/>
    <property type="match status" value="1"/>
</dbReference>
<dbReference type="Pfam" id="PF01743">
    <property type="entry name" value="PolyA_pol"/>
    <property type="match status" value="1"/>
</dbReference>
<evidence type="ECO:0000313" key="9">
    <source>
        <dbReference type="EMBL" id="QCT94291.1"/>
    </source>
</evidence>
<name>A0ABX5V7T0_9BACT</name>
<dbReference type="Proteomes" id="UP000306825">
    <property type="component" value="Chromosome"/>
</dbReference>